<dbReference type="AlphaFoldDB" id="E3LH21"/>
<keyword evidence="1" id="KW-0812">Transmembrane</keyword>
<dbReference type="EMBL" id="DS268408">
    <property type="protein sequence ID" value="EFO85644.1"/>
    <property type="molecule type" value="Genomic_DNA"/>
</dbReference>
<dbReference type="PANTHER" id="PTHR46073">
    <property type="entry name" value="CHITINASE"/>
    <property type="match status" value="1"/>
</dbReference>
<feature type="domain" description="GH18" evidence="2">
    <location>
        <begin position="123"/>
        <end position="469"/>
    </location>
</feature>
<gene>
    <name evidence="3" type="ORF">CRE_02055</name>
</gene>
<dbReference type="SMART" id="SM00636">
    <property type="entry name" value="Glyco_18"/>
    <property type="match status" value="1"/>
</dbReference>
<dbReference type="InterPro" id="IPR017853">
    <property type="entry name" value="GH"/>
</dbReference>
<dbReference type="OrthoDB" id="76388at2759"/>
<dbReference type="Gene3D" id="3.20.20.80">
    <property type="entry name" value="Glycosidases"/>
    <property type="match status" value="1"/>
</dbReference>
<dbReference type="Pfam" id="PF00704">
    <property type="entry name" value="Glyco_hydro_18"/>
    <property type="match status" value="1"/>
</dbReference>
<organism evidence="4">
    <name type="scientific">Caenorhabditis remanei</name>
    <name type="common">Caenorhabditis vulgaris</name>
    <dbReference type="NCBI Taxonomy" id="31234"/>
    <lineage>
        <taxon>Eukaryota</taxon>
        <taxon>Metazoa</taxon>
        <taxon>Ecdysozoa</taxon>
        <taxon>Nematoda</taxon>
        <taxon>Chromadorea</taxon>
        <taxon>Rhabditida</taxon>
        <taxon>Rhabditina</taxon>
        <taxon>Rhabditomorpha</taxon>
        <taxon>Rhabditoidea</taxon>
        <taxon>Rhabditidae</taxon>
        <taxon>Peloderinae</taxon>
        <taxon>Caenorhabditis</taxon>
    </lineage>
</organism>
<feature type="transmembrane region" description="Helical" evidence="1">
    <location>
        <begin position="32"/>
        <end position="57"/>
    </location>
</feature>
<evidence type="ECO:0000313" key="3">
    <source>
        <dbReference type="EMBL" id="EFO85644.1"/>
    </source>
</evidence>
<keyword evidence="1" id="KW-0472">Membrane</keyword>
<evidence type="ECO:0000256" key="1">
    <source>
        <dbReference type="SAM" id="Phobius"/>
    </source>
</evidence>
<dbReference type="STRING" id="31234.E3LH21"/>
<dbReference type="HOGENOM" id="CLU_002833_0_0_1"/>
<sequence length="482" mass="55169">MPSRRNNNNRDNLLINRTVSDDQKCKSRCSTWLVGLAILVVCAPIAFVISEIVIHFFGNPFGFQDNVETVASVMQQVVITSNVTDTTLSSHTSEFFCFNILLKFIKTISAAQPDEPPAATCGKRIVGYYTEWEPRKITDKQLRKLTHLIFTNVTMNAAGEVNYHSSEQRRDFLNMKKTAKGKNLNMKVMFAIGGHLNSQYYSEVVADLEKRKTFINGIISFISRYQLDGVDLFWNWPEGEEDISNYTELIKQLRTKLTELSKSKSRKDPFLLSVVVPSGPNNFESYFKIDGFLDYVDFINIVAYDYYGPWGGRRGAIVGPNAPLYGGQRGNVDETMRYLICKTKKPNKLNMAVSFYGRYWMNVIDDSNEMWKTAEVKNGEARGMFVPWKNLGREGWNKSEAMWHEETRIPYIWKPKERMFFVFENERSLKEKMDYAVNSNIGGVYMWALGADDDENTLLNLVSSTELCEGGSGDTINFICDF</sequence>
<dbReference type="PANTHER" id="PTHR46073:SF1">
    <property type="entry name" value="GH18 DOMAIN-CONTAINING PROTEIN-RELATED"/>
    <property type="match status" value="1"/>
</dbReference>
<dbReference type="Gene3D" id="3.10.50.10">
    <property type="match status" value="1"/>
</dbReference>
<dbReference type="InParanoid" id="E3LH21"/>
<dbReference type="OMA" id="MICKANL"/>
<dbReference type="PROSITE" id="PS51910">
    <property type="entry name" value="GH18_2"/>
    <property type="match status" value="1"/>
</dbReference>
<evidence type="ECO:0000259" key="2">
    <source>
        <dbReference type="PROSITE" id="PS51910"/>
    </source>
</evidence>
<dbReference type="InterPro" id="IPR029070">
    <property type="entry name" value="Chitinase_insertion_sf"/>
</dbReference>
<reference evidence="3" key="1">
    <citation type="submission" date="2007-07" db="EMBL/GenBank/DDBJ databases">
        <title>PCAP assembly of the Caenorhabditis remanei genome.</title>
        <authorList>
            <consortium name="The Caenorhabditis remanei Sequencing Consortium"/>
            <person name="Wilson R.K."/>
        </authorList>
    </citation>
    <scope>NUCLEOTIDE SEQUENCE [LARGE SCALE GENOMIC DNA]</scope>
    <source>
        <strain evidence="3">PB4641</strain>
    </source>
</reference>
<dbReference type="SUPFAM" id="SSF54556">
    <property type="entry name" value="Chitinase insertion domain"/>
    <property type="match status" value="1"/>
</dbReference>
<accession>E3LH21</accession>
<dbReference type="SUPFAM" id="SSF51445">
    <property type="entry name" value="(Trans)glycosidases"/>
    <property type="match status" value="1"/>
</dbReference>
<keyword evidence="4" id="KW-1185">Reference proteome</keyword>
<dbReference type="GO" id="GO:0005975">
    <property type="term" value="P:carbohydrate metabolic process"/>
    <property type="evidence" value="ECO:0007669"/>
    <property type="project" value="InterPro"/>
</dbReference>
<dbReference type="GO" id="GO:0008061">
    <property type="term" value="F:chitin binding"/>
    <property type="evidence" value="ECO:0007669"/>
    <property type="project" value="InterPro"/>
</dbReference>
<dbReference type="Proteomes" id="UP000008281">
    <property type="component" value="Unassembled WGS sequence"/>
</dbReference>
<dbReference type="eggNOG" id="KOG2806">
    <property type="taxonomic scope" value="Eukaryota"/>
</dbReference>
<evidence type="ECO:0000313" key="4">
    <source>
        <dbReference type="Proteomes" id="UP000008281"/>
    </source>
</evidence>
<keyword evidence="1" id="KW-1133">Transmembrane helix</keyword>
<dbReference type="InterPro" id="IPR011583">
    <property type="entry name" value="Chitinase_II/V-like_cat"/>
</dbReference>
<name>E3LH21_CAERE</name>
<dbReference type="InterPro" id="IPR001223">
    <property type="entry name" value="Glyco_hydro18_cat"/>
</dbReference>
<protein>
    <recommendedName>
        <fullName evidence="2">GH18 domain-containing protein</fullName>
    </recommendedName>
</protein>
<dbReference type="FunCoup" id="E3LH21">
    <property type="interactions" value="6"/>
</dbReference>
<proteinExistence type="predicted"/>